<sequence>MATPTQDLNSGSVLQLPSTTDASIQHPGERSDPLCKFDFAIKSGFQIFVKQTSVKGNNSGKAKYQCKKLNGVQVFDRETPLDNLECPFFINVYGKNGVWKLTKANFAHNHAKDGVMNMIGVFLVATANNFNNHVVPFALAFCLRHIIDNINRQGARLSIDDRRISSTSDLKNGKGTYTLGDWFIFQLNSAPAAIGRIKYFPASTLFALLSKTGVAWMISPFEHVCSHLAIGTMPPHNKRKKHALNFKRKIDGSSYQMKKNINLRTKPPSNEDIRTSNVEVHRGTGFFNGTQARRGQSGEFYDIERLYAKRWVHNLKFYLVQQEEEGVPNSQRAAVNEL</sequence>
<proteinExistence type="predicted"/>
<evidence type="ECO:0000313" key="2">
    <source>
        <dbReference type="Proteomes" id="UP000028582"/>
    </source>
</evidence>
<evidence type="ECO:0000313" key="1">
    <source>
        <dbReference type="EMBL" id="ETO77590.1"/>
    </source>
</evidence>
<organism evidence="1 2">
    <name type="scientific">Phytophthora nicotianae P1976</name>
    <dbReference type="NCBI Taxonomy" id="1317066"/>
    <lineage>
        <taxon>Eukaryota</taxon>
        <taxon>Sar</taxon>
        <taxon>Stramenopiles</taxon>
        <taxon>Oomycota</taxon>
        <taxon>Peronosporomycetes</taxon>
        <taxon>Peronosporales</taxon>
        <taxon>Peronosporaceae</taxon>
        <taxon>Phytophthora</taxon>
    </lineage>
</organism>
<comment type="caution">
    <text evidence="1">The sequence shown here is derived from an EMBL/GenBank/DDBJ whole genome shotgun (WGS) entry which is preliminary data.</text>
</comment>
<evidence type="ECO:0008006" key="3">
    <source>
        <dbReference type="Google" id="ProtNLM"/>
    </source>
</evidence>
<gene>
    <name evidence="1" type="ORF">F444_07228</name>
</gene>
<dbReference type="OrthoDB" id="128504at2759"/>
<name>A0A081AFC9_PHYNI</name>
<dbReference type="AlphaFoldDB" id="A0A081AFC9"/>
<reference evidence="1 2" key="1">
    <citation type="submission" date="2013-11" db="EMBL/GenBank/DDBJ databases">
        <title>The Genome Sequence of Phytophthora parasitica P1976.</title>
        <authorList>
            <consortium name="The Broad Institute Genomics Platform"/>
            <person name="Russ C."/>
            <person name="Tyler B."/>
            <person name="Panabieres F."/>
            <person name="Shan W."/>
            <person name="Tripathy S."/>
            <person name="Grunwald N."/>
            <person name="Machado M."/>
            <person name="Johnson C.S."/>
            <person name="Walker B."/>
            <person name="Young S."/>
            <person name="Zeng Q."/>
            <person name="Gargeya S."/>
            <person name="Fitzgerald M."/>
            <person name="Haas B."/>
            <person name="Abouelleil A."/>
            <person name="Allen A.W."/>
            <person name="Alvarado L."/>
            <person name="Arachchi H.M."/>
            <person name="Berlin A.M."/>
            <person name="Chapman S.B."/>
            <person name="Gainer-Dewar J."/>
            <person name="Goldberg J."/>
            <person name="Griggs A."/>
            <person name="Gujja S."/>
            <person name="Hansen M."/>
            <person name="Howarth C."/>
            <person name="Imamovic A."/>
            <person name="Ireland A."/>
            <person name="Larimer J."/>
            <person name="McCowan C."/>
            <person name="Murphy C."/>
            <person name="Pearson M."/>
            <person name="Poon T.W."/>
            <person name="Priest M."/>
            <person name="Roberts A."/>
            <person name="Saif S."/>
            <person name="Shea T."/>
            <person name="Sisk P."/>
            <person name="Sykes S."/>
            <person name="Wortman J."/>
            <person name="Nusbaum C."/>
            <person name="Birren B."/>
        </authorList>
    </citation>
    <scope>NUCLEOTIDE SEQUENCE [LARGE SCALE GENOMIC DNA]</scope>
    <source>
        <strain evidence="1 2">P1976</strain>
    </source>
</reference>
<dbReference type="Proteomes" id="UP000028582">
    <property type="component" value="Unassembled WGS sequence"/>
</dbReference>
<accession>A0A081AFC9</accession>
<protein>
    <recommendedName>
        <fullName evidence="3">MULE transposase domain-containing protein</fullName>
    </recommendedName>
</protein>
<dbReference type="EMBL" id="ANJA01001329">
    <property type="protein sequence ID" value="ETO77590.1"/>
    <property type="molecule type" value="Genomic_DNA"/>
</dbReference>